<dbReference type="Proteomes" id="UP000663090">
    <property type="component" value="Chromosome"/>
</dbReference>
<protein>
    <recommendedName>
        <fullName evidence="2">histidine kinase</fullName>
        <ecNumber evidence="2">2.7.13.3</ecNumber>
    </recommendedName>
</protein>
<gene>
    <name evidence="10" type="ORF">JY572_35880</name>
</gene>
<dbReference type="PRINTS" id="PR00344">
    <property type="entry name" value="BCTRLSENSOR"/>
</dbReference>
<dbReference type="GO" id="GO:0016301">
    <property type="term" value="F:kinase activity"/>
    <property type="evidence" value="ECO:0007669"/>
    <property type="project" value="UniProtKB-KW"/>
</dbReference>
<keyword evidence="5 10" id="KW-0418">Kinase</keyword>
<dbReference type="InterPro" id="IPR003594">
    <property type="entry name" value="HATPase_dom"/>
</dbReference>
<dbReference type="PANTHER" id="PTHR42878:SF7">
    <property type="entry name" value="SENSOR HISTIDINE KINASE GLRK"/>
    <property type="match status" value="1"/>
</dbReference>
<proteinExistence type="predicted"/>
<dbReference type="InterPro" id="IPR050351">
    <property type="entry name" value="BphY/WalK/GraS-like"/>
</dbReference>
<evidence type="ECO:0000256" key="4">
    <source>
        <dbReference type="ARBA" id="ARBA00022741"/>
    </source>
</evidence>
<keyword evidence="8" id="KW-0472">Membrane</keyword>
<dbReference type="EMBL" id="CP071091">
    <property type="protein sequence ID" value="QSQ13655.1"/>
    <property type="molecule type" value="Genomic_DNA"/>
</dbReference>
<keyword evidence="4" id="KW-0547">Nucleotide-binding</keyword>
<feature type="domain" description="Histidine kinase" evidence="9">
    <location>
        <begin position="217"/>
        <end position="421"/>
    </location>
</feature>
<dbReference type="InterPro" id="IPR036890">
    <property type="entry name" value="HATPase_C_sf"/>
</dbReference>
<dbReference type="CDD" id="cd00075">
    <property type="entry name" value="HATPase"/>
    <property type="match status" value="1"/>
</dbReference>
<reference evidence="10 11" key="1">
    <citation type="submission" date="2021-02" db="EMBL/GenBank/DDBJ databases">
        <title>De Novo genome assembly of isolated myxobacteria.</title>
        <authorList>
            <person name="Stevens D.C."/>
        </authorList>
    </citation>
    <scope>NUCLEOTIDE SEQUENCE [LARGE SCALE GENOMIC DNA]</scope>
    <source>
        <strain evidence="10 11">SCHIC003</strain>
    </source>
</reference>
<feature type="transmembrane region" description="Helical" evidence="8">
    <location>
        <begin position="54"/>
        <end position="72"/>
    </location>
</feature>
<evidence type="ECO:0000256" key="5">
    <source>
        <dbReference type="ARBA" id="ARBA00022777"/>
    </source>
</evidence>
<dbReference type="RefSeq" id="WP_206715465.1">
    <property type="nucleotide sequence ID" value="NZ_CP071091.1"/>
</dbReference>
<keyword evidence="6" id="KW-0067">ATP-binding</keyword>
<evidence type="ECO:0000259" key="9">
    <source>
        <dbReference type="PROSITE" id="PS50109"/>
    </source>
</evidence>
<sequence length="421" mass="45284">MRDTPDLPALDATRAPLLVVGASFLVRRPLVMGPLVLLTVGLIHAAGAPREQTLTLLLGAAVMLGVFLVEALRFRTRPITERYLLGSLLFTGVGITVACGLTGGARSPFLSLLFVPSVVAYATFGRSWRSALATGTLLTSLGGLLLWPSSSFPPIESPWVEAMTVCAAGACALLLHQGVSGLTRAYADTARQLDMARQESREASEPRTRTPMPVDEKVARDIENQMASVRSRVQFAAETSRSSRVRQHLSMVMREVTCLDDILWDSLSLSRPKVEPRRENVDIQRLLLQTSMTLEARARERDVVVSTDGPPLLANVDPKRLEEALFNLLANAVGACAPGAEIETHATREANGVSILIGDGGHDMPPRLGGRVSTPFFTLQEQATGLGVTMARSVAREHGGALTFERNPGRGMRAKLLLPGA</sequence>
<keyword evidence="8" id="KW-1133">Transmembrane helix</keyword>
<keyword evidence="11" id="KW-1185">Reference proteome</keyword>
<evidence type="ECO:0000313" key="11">
    <source>
        <dbReference type="Proteomes" id="UP000663090"/>
    </source>
</evidence>
<evidence type="ECO:0000256" key="7">
    <source>
        <dbReference type="ARBA" id="ARBA00023012"/>
    </source>
</evidence>
<evidence type="ECO:0000256" key="8">
    <source>
        <dbReference type="SAM" id="Phobius"/>
    </source>
</evidence>
<dbReference type="EC" id="2.7.13.3" evidence="2"/>
<evidence type="ECO:0000256" key="2">
    <source>
        <dbReference type="ARBA" id="ARBA00012438"/>
    </source>
</evidence>
<organism evidence="10 11">
    <name type="scientific">Myxococcus landrumensis</name>
    <dbReference type="NCBI Taxonomy" id="2813577"/>
    <lineage>
        <taxon>Bacteria</taxon>
        <taxon>Pseudomonadati</taxon>
        <taxon>Myxococcota</taxon>
        <taxon>Myxococcia</taxon>
        <taxon>Myxococcales</taxon>
        <taxon>Cystobacterineae</taxon>
        <taxon>Myxococcaceae</taxon>
        <taxon>Myxococcus</taxon>
    </lineage>
</organism>
<evidence type="ECO:0000313" key="10">
    <source>
        <dbReference type="EMBL" id="QSQ13655.1"/>
    </source>
</evidence>
<keyword evidence="8" id="KW-0812">Transmembrane</keyword>
<dbReference type="InterPro" id="IPR005467">
    <property type="entry name" value="His_kinase_dom"/>
</dbReference>
<keyword evidence="3" id="KW-0808">Transferase</keyword>
<dbReference type="PANTHER" id="PTHR42878">
    <property type="entry name" value="TWO-COMPONENT HISTIDINE KINASE"/>
    <property type="match status" value="1"/>
</dbReference>
<evidence type="ECO:0000256" key="3">
    <source>
        <dbReference type="ARBA" id="ARBA00022679"/>
    </source>
</evidence>
<dbReference type="SUPFAM" id="SSF55874">
    <property type="entry name" value="ATPase domain of HSP90 chaperone/DNA topoisomerase II/histidine kinase"/>
    <property type="match status" value="1"/>
</dbReference>
<name>A0ABX7N4K8_9BACT</name>
<feature type="transmembrane region" description="Helical" evidence="8">
    <location>
        <begin position="84"/>
        <end position="103"/>
    </location>
</feature>
<evidence type="ECO:0000256" key="6">
    <source>
        <dbReference type="ARBA" id="ARBA00022840"/>
    </source>
</evidence>
<dbReference type="InterPro" id="IPR004358">
    <property type="entry name" value="Sig_transdc_His_kin-like_C"/>
</dbReference>
<dbReference type="Gene3D" id="3.30.565.10">
    <property type="entry name" value="Histidine kinase-like ATPase, C-terminal domain"/>
    <property type="match status" value="1"/>
</dbReference>
<comment type="catalytic activity">
    <reaction evidence="1">
        <text>ATP + protein L-histidine = ADP + protein N-phospho-L-histidine.</text>
        <dbReference type="EC" id="2.7.13.3"/>
    </reaction>
</comment>
<dbReference type="Pfam" id="PF02518">
    <property type="entry name" value="HATPase_c"/>
    <property type="match status" value="1"/>
</dbReference>
<dbReference type="SMART" id="SM00387">
    <property type="entry name" value="HATPase_c"/>
    <property type="match status" value="1"/>
</dbReference>
<accession>A0ABX7N4K8</accession>
<evidence type="ECO:0000256" key="1">
    <source>
        <dbReference type="ARBA" id="ARBA00000085"/>
    </source>
</evidence>
<feature type="transmembrane region" description="Helical" evidence="8">
    <location>
        <begin position="30"/>
        <end position="48"/>
    </location>
</feature>
<dbReference type="PROSITE" id="PS50109">
    <property type="entry name" value="HIS_KIN"/>
    <property type="match status" value="1"/>
</dbReference>
<keyword evidence="7" id="KW-0902">Two-component regulatory system</keyword>